<comment type="caution">
    <text evidence="2">The sequence shown here is derived from an EMBL/GenBank/DDBJ whole genome shotgun (WGS) entry which is preliminary data.</text>
</comment>
<feature type="signal peptide" evidence="1">
    <location>
        <begin position="1"/>
        <end position="18"/>
    </location>
</feature>
<proteinExistence type="predicted"/>
<evidence type="ECO:0000313" key="2">
    <source>
        <dbReference type="EMBL" id="CAB9524250.1"/>
    </source>
</evidence>
<dbReference type="Proteomes" id="UP001153069">
    <property type="component" value="Unassembled WGS sequence"/>
</dbReference>
<sequence length="141" mass="14874">MAALRFLALLALVAAATAAFVPSPMPFSRPNTAMQAGFDLASLGTLGDPQVIGAVVAVAAATVAGTMVQGAQPEPVVVEDEEPEPEPIDVSIPYDAAARLAFEEADFDEEAYQEFKTIYENLASAEATVSRYQRELAALKK</sequence>
<protein>
    <submittedName>
        <fullName evidence="2">Uncharacterized protein</fullName>
    </submittedName>
</protein>
<keyword evidence="3" id="KW-1185">Reference proteome</keyword>
<keyword evidence="1" id="KW-0732">Signal</keyword>
<reference evidence="2" key="1">
    <citation type="submission" date="2020-06" db="EMBL/GenBank/DDBJ databases">
        <authorList>
            <consortium name="Plant Systems Biology data submission"/>
        </authorList>
    </citation>
    <scope>NUCLEOTIDE SEQUENCE</scope>
    <source>
        <strain evidence="2">D6</strain>
    </source>
</reference>
<evidence type="ECO:0000313" key="3">
    <source>
        <dbReference type="Proteomes" id="UP001153069"/>
    </source>
</evidence>
<gene>
    <name evidence="2" type="ORF">SEMRO_1512_G278810.1</name>
</gene>
<name>A0A9N8EPU1_9STRA</name>
<dbReference type="AlphaFoldDB" id="A0A9N8EPU1"/>
<organism evidence="2 3">
    <name type="scientific">Seminavis robusta</name>
    <dbReference type="NCBI Taxonomy" id="568900"/>
    <lineage>
        <taxon>Eukaryota</taxon>
        <taxon>Sar</taxon>
        <taxon>Stramenopiles</taxon>
        <taxon>Ochrophyta</taxon>
        <taxon>Bacillariophyta</taxon>
        <taxon>Bacillariophyceae</taxon>
        <taxon>Bacillariophycidae</taxon>
        <taxon>Naviculales</taxon>
        <taxon>Naviculaceae</taxon>
        <taxon>Seminavis</taxon>
    </lineage>
</organism>
<evidence type="ECO:0000256" key="1">
    <source>
        <dbReference type="SAM" id="SignalP"/>
    </source>
</evidence>
<accession>A0A9N8EPU1</accession>
<dbReference type="EMBL" id="CAICTM010001510">
    <property type="protein sequence ID" value="CAB9524250.1"/>
    <property type="molecule type" value="Genomic_DNA"/>
</dbReference>
<feature type="chain" id="PRO_5040166251" evidence="1">
    <location>
        <begin position="19"/>
        <end position="141"/>
    </location>
</feature>